<keyword evidence="2" id="KW-1185">Reference proteome</keyword>
<evidence type="ECO:0000313" key="2">
    <source>
        <dbReference type="Proteomes" id="UP000664844"/>
    </source>
</evidence>
<evidence type="ECO:0000313" key="1">
    <source>
        <dbReference type="EMBL" id="MBO0348052.1"/>
    </source>
</evidence>
<organism evidence="1 2">
    <name type="scientific">Phormidium pseudopriestleyi FRX01</name>
    <dbReference type="NCBI Taxonomy" id="1759528"/>
    <lineage>
        <taxon>Bacteria</taxon>
        <taxon>Bacillati</taxon>
        <taxon>Cyanobacteriota</taxon>
        <taxon>Cyanophyceae</taxon>
        <taxon>Oscillatoriophycideae</taxon>
        <taxon>Oscillatoriales</taxon>
        <taxon>Oscillatoriaceae</taxon>
        <taxon>Phormidium</taxon>
    </lineage>
</organism>
<dbReference type="Proteomes" id="UP000664844">
    <property type="component" value="Unassembled WGS sequence"/>
</dbReference>
<gene>
    <name evidence="1" type="ORF">J0895_02825</name>
</gene>
<proteinExistence type="predicted"/>
<reference evidence="1 2" key="1">
    <citation type="submission" date="2021-03" db="EMBL/GenBank/DDBJ databases">
        <title>Metabolic Capacity of the Antarctic Cyanobacterium Phormidium pseudopriestleyi that Sustains Oxygenic Photosynthesis in the Presence of Hydrogen Sulfide.</title>
        <authorList>
            <person name="Lumian J.E."/>
            <person name="Jungblut A.D."/>
            <person name="Dillon M.L."/>
            <person name="Hawes I."/>
            <person name="Doran P.T."/>
            <person name="Mackey T.J."/>
            <person name="Dick G.J."/>
            <person name="Grettenberger C.L."/>
            <person name="Sumner D.Y."/>
        </authorList>
    </citation>
    <scope>NUCLEOTIDE SEQUENCE [LARGE SCALE GENOMIC DNA]</scope>
    <source>
        <strain evidence="1 2">FRX01</strain>
    </source>
</reference>
<name>A0ABS3FLT3_9CYAN</name>
<accession>A0ABS3FLT3</accession>
<comment type="caution">
    <text evidence="1">The sequence shown here is derived from an EMBL/GenBank/DDBJ whole genome shotgun (WGS) entry which is preliminary data.</text>
</comment>
<dbReference type="RefSeq" id="WP_207086619.1">
    <property type="nucleotide sequence ID" value="NZ_JAFLQW010000066.1"/>
</dbReference>
<sequence>MYAAPQLQDDSAIASPQLLDPTLLKAARLLYRAYKEVHPDGIQRPLGVAIDRFTHRGQLIFTQKPALLLTECFVPFDQLEAGLY</sequence>
<protein>
    <submittedName>
        <fullName evidence="1">Uncharacterized protein</fullName>
    </submittedName>
</protein>
<dbReference type="EMBL" id="JAFLQW010000066">
    <property type="protein sequence ID" value="MBO0348052.1"/>
    <property type="molecule type" value="Genomic_DNA"/>
</dbReference>